<dbReference type="Proteomes" id="UP000652761">
    <property type="component" value="Unassembled WGS sequence"/>
</dbReference>
<comment type="caution">
    <text evidence="2">The sequence shown here is derived from an EMBL/GenBank/DDBJ whole genome shotgun (WGS) entry which is preliminary data.</text>
</comment>
<evidence type="ECO:0000256" key="1">
    <source>
        <dbReference type="SAM" id="MobiDB-lite"/>
    </source>
</evidence>
<proteinExistence type="predicted"/>
<feature type="region of interest" description="Disordered" evidence="1">
    <location>
        <begin position="1"/>
        <end position="72"/>
    </location>
</feature>
<organism evidence="2 3">
    <name type="scientific">Colocasia esculenta</name>
    <name type="common">Wild taro</name>
    <name type="synonym">Arum esculentum</name>
    <dbReference type="NCBI Taxonomy" id="4460"/>
    <lineage>
        <taxon>Eukaryota</taxon>
        <taxon>Viridiplantae</taxon>
        <taxon>Streptophyta</taxon>
        <taxon>Embryophyta</taxon>
        <taxon>Tracheophyta</taxon>
        <taxon>Spermatophyta</taxon>
        <taxon>Magnoliopsida</taxon>
        <taxon>Liliopsida</taxon>
        <taxon>Araceae</taxon>
        <taxon>Aroideae</taxon>
        <taxon>Colocasieae</taxon>
        <taxon>Colocasia</taxon>
    </lineage>
</organism>
<keyword evidence="3" id="KW-1185">Reference proteome</keyword>
<dbReference type="AlphaFoldDB" id="A0A843XT96"/>
<protein>
    <submittedName>
        <fullName evidence="2">Uncharacterized protein</fullName>
    </submittedName>
</protein>
<name>A0A843XT96_COLES</name>
<evidence type="ECO:0000313" key="2">
    <source>
        <dbReference type="EMBL" id="MQM23278.1"/>
    </source>
</evidence>
<feature type="compositionally biased region" description="Polar residues" evidence="1">
    <location>
        <begin position="7"/>
        <end position="17"/>
    </location>
</feature>
<feature type="compositionally biased region" description="Polar residues" evidence="1">
    <location>
        <begin position="56"/>
        <end position="67"/>
    </location>
</feature>
<dbReference type="EMBL" id="NMUH01015687">
    <property type="protein sequence ID" value="MQM23278.1"/>
    <property type="molecule type" value="Genomic_DNA"/>
</dbReference>
<accession>A0A843XT96</accession>
<reference evidence="2" key="1">
    <citation type="submission" date="2017-07" db="EMBL/GenBank/DDBJ databases">
        <title>Taro Niue Genome Assembly and Annotation.</title>
        <authorList>
            <person name="Atibalentja N."/>
            <person name="Keating K."/>
            <person name="Fields C.J."/>
        </authorList>
    </citation>
    <scope>NUCLEOTIDE SEQUENCE</scope>
    <source>
        <strain evidence="2">Niue_2</strain>
        <tissue evidence="2">Leaf</tissue>
    </source>
</reference>
<sequence>MEGGTGTPTFSTRSSCSPAGWRTGRRSHPSSPTQKRMRRWRATRQGDASSKGDALSVSSRQTEQRSSIQEKGEVAVAPPVLFSGVRWFMRCRHMGAPATRWGSAVQLTLLSRLKCDGLHLCIHGMNAT</sequence>
<evidence type="ECO:0000313" key="3">
    <source>
        <dbReference type="Proteomes" id="UP000652761"/>
    </source>
</evidence>
<gene>
    <name evidence="2" type="ORF">Taro_056342</name>
</gene>